<evidence type="ECO:0000313" key="1">
    <source>
        <dbReference type="EMBL" id="KAK8203144.1"/>
    </source>
</evidence>
<accession>A0ACC3S9Q0</accession>
<protein>
    <submittedName>
        <fullName evidence="1">Uncharacterized protein</fullName>
    </submittedName>
</protein>
<keyword evidence="2" id="KW-1185">Reference proteome</keyword>
<proteinExistence type="predicted"/>
<evidence type="ECO:0000313" key="2">
    <source>
        <dbReference type="Proteomes" id="UP001320706"/>
    </source>
</evidence>
<reference evidence="1" key="1">
    <citation type="submission" date="2024-02" db="EMBL/GenBank/DDBJ databases">
        <title>Metagenome Assembled Genome of Zalaria obscura JY119.</title>
        <authorList>
            <person name="Vighnesh L."/>
            <person name="Jagadeeshwari U."/>
            <person name="Venkata Ramana C."/>
            <person name="Sasikala C."/>
        </authorList>
    </citation>
    <scope>NUCLEOTIDE SEQUENCE</scope>
    <source>
        <strain evidence="1">JY119</strain>
    </source>
</reference>
<name>A0ACC3S9Q0_9PEZI</name>
<sequence length="295" mass="33067">MHCFGESPANCPDFIESCLLPVVVIQPRVYYITYCNRYLRTFQTQLHRNRLPLRTPTQSHKKEHPQPNTYRNKVPILREQPPPLKMEGPDTFHQLALTIDPSTKAISTPTSSTTLRDELAALNTLHRSLLKDVEAPHTAPPPPVPVNPKRSAAITKLRESGNASFKKGSFADAVRMYGLAIEMALQRPLWEPAGLVREELAALYANRAQAYMALREWVEGAGDAEKGVELKKVGNVKGWWRRGVCLREMGRLEEAREWVGEGVSFESQGPDKAGVEELVALGREIEAAIERRRGA</sequence>
<dbReference type="Proteomes" id="UP001320706">
    <property type="component" value="Unassembled WGS sequence"/>
</dbReference>
<organism evidence="1 2">
    <name type="scientific">Zalaria obscura</name>
    <dbReference type="NCBI Taxonomy" id="2024903"/>
    <lineage>
        <taxon>Eukaryota</taxon>
        <taxon>Fungi</taxon>
        <taxon>Dikarya</taxon>
        <taxon>Ascomycota</taxon>
        <taxon>Pezizomycotina</taxon>
        <taxon>Dothideomycetes</taxon>
        <taxon>Dothideomycetidae</taxon>
        <taxon>Dothideales</taxon>
        <taxon>Zalariaceae</taxon>
        <taxon>Zalaria</taxon>
    </lineage>
</organism>
<dbReference type="EMBL" id="JAMKPW020000032">
    <property type="protein sequence ID" value="KAK8203144.1"/>
    <property type="molecule type" value="Genomic_DNA"/>
</dbReference>
<comment type="caution">
    <text evidence="1">The sequence shown here is derived from an EMBL/GenBank/DDBJ whole genome shotgun (WGS) entry which is preliminary data.</text>
</comment>
<gene>
    <name evidence="1" type="ORF">M8818_005369</name>
</gene>